<feature type="transmembrane region" description="Helical" evidence="7">
    <location>
        <begin position="20"/>
        <end position="39"/>
    </location>
</feature>
<dbReference type="AlphaFoldDB" id="A0A5R9G8H2"/>
<keyword evidence="6 7" id="KW-0472">Membrane</keyword>
<keyword evidence="3" id="KW-0597">Phosphoprotein</keyword>
<dbReference type="PROSITE" id="PS50885">
    <property type="entry name" value="HAMP"/>
    <property type="match status" value="1"/>
</dbReference>
<keyword evidence="2" id="KW-1003">Cell membrane</keyword>
<proteinExistence type="predicted"/>
<dbReference type="OrthoDB" id="9776552at2"/>
<dbReference type="Gene3D" id="6.10.340.10">
    <property type="match status" value="1"/>
</dbReference>
<dbReference type="RefSeq" id="WP_138197579.1">
    <property type="nucleotide sequence ID" value="NZ_VCIW01000025.1"/>
</dbReference>
<comment type="caution">
    <text evidence="9">The sequence shown here is derived from an EMBL/GenBank/DDBJ whole genome shotgun (WGS) entry which is preliminary data.</text>
</comment>
<gene>
    <name evidence="9" type="ORF">FE782_27605</name>
</gene>
<dbReference type="SMART" id="SM00304">
    <property type="entry name" value="HAMP"/>
    <property type="match status" value="1"/>
</dbReference>
<evidence type="ECO:0000256" key="7">
    <source>
        <dbReference type="SAM" id="Phobius"/>
    </source>
</evidence>
<dbReference type="Pfam" id="PF06580">
    <property type="entry name" value="His_kinase"/>
    <property type="match status" value="1"/>
</dbReference>
<dbReference type="PANTHER" id="PTHR34220">
    <property type="entry name" value="SENSOR HISTIDINE KINASE YPDA"/>
    <property type="match status" value="1"/>
</dbReference>
<dbReference type="Pfam" id="PF02518">
    <property type="entry name" value="HATPase_c"/>
    <property type="match status" value="1"/>
</dbReference>
<feature type="transmembrane region" description="Helical" evidence="7">
    <location>
        <begin position="290"/>
        <end position="309"/>
    </location>
</feature>
<dbReference type="SUPFAM" id="SSF55874">
    <property type="entry name" value="ATPase domain of HSP90 chaperone/DNA topoisomerase II/histidine kinase"/>
    <property type="match status" value="1"/>
</dbReference>
<dbReference type="SUPFAM" id="SSF158472">
    <property type="entry name" value="HAMP domain-like"/>
    <property type="match status" value="1"/>
</dbReference>
<comment type="subcellular location">
    <subcellularLocation>
        <location evidence="1">Cell membrane</location>
        <topology evidence="1">Multi-pass membrane protein</topology>
    </subcellularLocation>
</comment>
<keyword evidence="10" id="KW-1185">Reference proteome</keyword>
<dbReference type="CDD" id="cd06225">
    <property type="entry name" value="HAMP"/>
    <property type="match status" value="1"/>
</dbReference>
<evidence type="ECO:0000256" key="4">
    <source>
        <dbReference type="ARBA" id="ARBA00022679"/>
    </source>
</evidence>
<evidence type="ECO:0000259" key="8">
    <source>
        <dbReference type="PROSITE" id="PS50885"/>
    </source>
</evidence>
<dbReference type="InterPro" id="IPR050640">
    <property type="entry name" value="Bact_2-comp_sensor_kinase"/>
</dbReference>
<dbReference type="Proteomes" id="UP000309676">
    <property type="component" value="Unassembled WGS sequence"/>
</dbReference>
<dbReference type="InterPro" id="IPR003660">
    <property type="entry name" value="HAMP_dom"/>
</dbReference>
<evidence type="ECO:0000313" key="10">
    <source>
        <dbReference type="Proteomes" id="UP000309676"/>
    </source>
</evidence>
<sequence>MGRVKLTFDNVRLRNKMLVVYILSVFVPIVFTNIVFYHVTIDNVREQRMQDISRAIEQIRQEFRVEIEDTVSISGVFYTDLLLNEILEADYASPIEYIEAYDYYLRRVLNSYAPVYHSVQAITVYVDNPTMLHSGGIGYISEDVRNAEWYRVVAEAKYSAPVFMRTETGGVKDTFSIVRKMDFVDGQNEREKILKIDLRTSALRQIFSNLNLQGNMYLVNENGAIEFTTDPTIDWMREERNFSELTLPEGTLTLESGTENEYAAYLNGWRIVGTISEDEVLKEVRKSREFIILLASINMVIPTLIIVWFTKSLSDRLAQILKHMKKVKNQQYDTIDRADSRDEIGQLTSEFNRMTLQVKSLIQDVYLADLQKKEHELQTRYAQLNALQSQINPHFLFNSLETIRMRSLIKQETETAKIIQNMAKIFRNSLAWRKDTVTIREEMEFINCFLEIQKYRFGDKLDYRLQVDESAYDCQVPKMAFLPFVENASIHGVEPLKGNGRIELEIGRTADALLFTLRDNGVGMDEEKIRRLHGYLESEEEMGDRIGVQNVIYRLKLYYGDRFRLRFESEPGRGTIVRIELPLQGDAPPST</sequence>
<evidence type="ECO:0000313" key="9">
    <source>
        <dbReference type="EMBL" id="TLS49043.1"/>
    </source>
</evidence>
<evidence type="ECO:0000256" key="2">
    <source>
        <dbReference type="ARBA" id="ARBA00022475"/>
    </source>
</evidence>
<dbReference type="InterPro" id="IPR036890">
    <property type="entry name" value="HATPase_C_sf"/>
</dbReference>
<organism evidence="9 10">
    <name type="scientific">Paenibacillus antri</name>
    <dbReference type="NCBI Taxonomy" id="2582848"/>
    <lineage>
        <taxon>Bacteria</taxon>
        <taxon>Bacillati</taxon>
        <taxon>Bacillota</taxon>
        <taxon>Bacilli</taxon>
        <taxon>Bacillales</taxon>
        <taxon>Paenibacillaceae</taxon>
        <taxon>Paenibacillus</taxon>
    </lineage>
</organism>
<dbReference type="Gene3D" id="3.30.565.10">
    <property type="entry name" value="Histidine kinase-like ATPase, C-terminal domain"/>
    <property type="match status" value="1"/>
</dbReference>
<evidence type="ECO:0000256" key="5">
    <source>
        <dbReference type="ARBA" id="ARBA00022777"/>
    </source>
</evidence>
<keyword evidence="7" id="KW-0812">Transmembrane</keyword>
<dbReference type="GO" id="GO:0005886">
    <property type="term" value="C:plasma membrane"/>
    <property type="evidence" value="ECO:0007669"/>
    <property type="project" value="UniProtKB-SubCell"/>
</dbReference>
<protein>
    <submittedName>
        <fullName evidence="9">Sensor histidine kinase</fullName>
    </submittedName>
</protein>
<reference evidence="9 10" key="1">
    <citation type="submission" date="2019-05" db="EMBL/GenBank/DDBJ databases">
        <authorList>
            <person name="Narsing Rao M.P."/>
            <person name="Li W.J."/>
        </authorList>
    </citation>
    <scope>NUCLEOTIDE SEQUENCE [LARGE SCALE GENOMIC DNA]</scope>
    <source>
        <strain evidence="9 10">SYSU_K30003</strain>
    </source>
</reference>
<dbReference type="Pfam" id="PF00672">
    <property type="entry name" value="HAMP"/>
    <property type="match status" value="1"/>
</dbReference>
<feature type="domain" description="HAMP" evidence="8">
    <location>
        <begin position="311"/>
        <end position="363"/>
    </location>
</feature>
<keyword evidence="7" id="KW-1133">Transmembrane helix</keyword>
<dbReference type="InterPro" id="IPR010559">
    <property type="entry name" value="Sig_transdc_His_kin_internal"/>
</dbReference>
<keyword evidence="5 9" id="KW-0418">Kinase</keyword>
<name>A0A5R9G8H2_9BACL</name>
<dbReference type="PANTHER" id="PTHR34220:SF7">
    <property type="entry name" value="SENSOR HISTIDINE KINASE YPDA"/>
    <property type="match status" value="1"/>
</dbReference>
<evidence type="ECO:0000256" key="6">
    <source>
        <dbReference type="ARBA" id="ARBA00023136"/>
    </source>
</evidence>
<evidence type="ECO:0000256" key="3">
    <source>
        <dbReference type="ARBA" id="ARBA00022553"/>
    </source>
</evidence>
<dbReference type="EMBL" id="VCIW01000025">
    <property type="protein sequence ID" value="TLS49043.1"/>
    <property type="molecule type" value="Genomic_DNA"/>
</dbReference>
<dbReference type="GO" id="GO:0000155">
    <property type="term" value="F:phosphorelay sensor kinase activity"/>
    <property type="evidence" value="ECO:0007669"/>
    <property type="project" value="InterPro"/>
</dbReference>
<accession>A0A5R9G8H2</accession>
<keyword evidence="4" id="KW-0808">Transferase</keyword>
<evidence type="ECO:0000256" key="1">
    <source>
        <dbReference type="ARBA" id="ARBA00004651"/>
    </source>
</evidence>
<dbReference type="InterPro" id="IPR003594">
    <property type="entry name" value="HATPase_dom"/>
</dbReference>